<dbReference type="KEGG" id="pcol:F1325_05375"/>
<evidence type="ECO:0000313" key="2">
    <source>
        <dbReference type="Proteomes" id="UP000464700"/>
    </source>
</evidence>
<dbReference type="EMBL" id="CP043925">
    <property type="protein sequence ID" value="QHN09919.1"/>
    <property type="molecule type" value="Genomic_DNA"/>
</dbReference>
<protein>
    <submittedName>
        <fullName evidence="1">Zinc ABC transporter substrate-binding protein</fullName>
    </submittedName>
</protein>
<name>A0A6I7D2M4_9GAMM</name>
<dbReference type="Proteomes" id="UP000464700">
    <property type="component" value="Chromosome"/>
</dbReference>
<sequence length="110" mass="13180">MTKNEIYIDMMYWILPQLRNIQSRGMIAKAKDKSCYYELQLIHNLPKKILNQDFDESDISFLNFQAKTYTEKCNSKISILYDGNIKYIKMLFNLVPNELRHQLRWDGPIN</sequence>
<dbReference type="RefSeq" id="WP_109373966.1">
    <property type="nucleotide sequence ID" value="NZ_CP043925.1"/>
</dbReference>
<accession>A0A6I7D2M4</accession>
<organism evidence="1 2">
    <name type="scientific">Proteus columbae</name>
    <dbReference type="NCBI Taxonomy" id="1987580"/>
    <lineage>
        <taxon>Bacteria</taxon>
        <taxon>Pseudomonadati</taxon>
        <taxon>Pseudomonadota</taxon>
        <taxon>Gammaproteobacteria</taxon>
        <taxon>Enterobacterales</taxon>
        <taxon>Morganellaceae</taxon>
        <taxon>Proteus</taxon>
    </lineage>
</organism>
<reference evidence="1 2" key="1">
    <citation type="submission" date="2019-09" db="EMBL/GenBank/DDBJ databases">
        <title>Emergence of a chromosome-mediated tetracycline resistance gene in Proteus strain.</title>
        <authorList>
            <person name="He D."/>
            <person name="Wang L."/>
        </authorList>
    </citation>
    <scope>NUCLEOTIDE SEQUENCE [LARGE SCALE GENOMIC DNA]</scope>
    <source>
        <strain evidence="1 2">T60</strain>
    </source>
</reference>
<evidence type="ECO:0000313" key="1">
    <source>
        <dbReference type="EMBL" id="QHN09919.1"/>
    </source>
</evidence>
<proteinExistence type="predicted"/>
<keyword evidence="2" id="KW-1185">Reference proteome</keyword>
<dbReference type="AlphaFoldDB" id="A0A6I7D2M4"/>
<gene>
    <name evidence="1" type="ORF">F1325_05375</name>
</gene>